<dbReference type="InterPro" id="IPR036397">
    <property type="entry name" value="RNaseH_sf"/>
</dbReference>
<name>A0AAW1I9T8_POPJA</name>
<dbReference type="GO" id="GO:0003676">
    <property type="term" value="F:nucleic acid binding"/>
    <property type="evidence" value="ECO:0007669"/>
    <property type="project" value="InterPro"/>
</dbReference>
<dbReference type="Gene3D" id="3.30.420.10">
    <property type="entry name" value="Ribonuclease H-like superfamily/Ribonuclease H"/>
    <property type="match status" value="1"/>
</dbReference>
<comment type="caution">
    <text evidence="1">The sequence shown here is derived from an EMBL/GenBank/DDBJ whole genome shotgun (WGS) entry which is preliminary data.</text>
</comment>
<dbReference type="Proteomes" id="UP001458880">
    <property type="component" value="Unassembled WGS sequence"/>
</dbReference>
<gene>
    <name evidence="1" type="ORF">QE152_g37704</name>
</gene>
<proteinExistence type="predicted"/>
<reference evidence="1 2" key="1">
    <citation type="journal article" date="2024" name="BMC Genomics">
        <title>De novo assembly and annotation of Popillia japonica's genome with initial clues to its potential as an invasive pest.</title>
        <authorList>
            <person name="Cucini C."/>
            <person name="Boschi S."/>
            <person name="Funari R."/>
            <person name="Cardaioli E."/>
            <person name="Iannotti N."/>
            <person name="Marturano G."/>
            <person name="Paoli F."/>
            <person name="Bruttini M."/>
            <person name="Carapelli A."/>
            <person name="Frati F."/>
            <person name="Nardi F."/>
        </authorList>
    </citation>
    <scope>NUCLEOTIDE SEQUENCE [LARGE SCALE GENOMIC DNA]</scope>
    <source>
        <strain evidence="1">DMR45628</strain>
    </source>
</reference>
<evidence type="ECO:0000313" key="1">
    <source>
        <dbReference type="EMBL" id="KAK9685750.1"/>
    </source>
</evidence>
<accession>A0AAW1I9T8</accession>
<organism evidence="1 2">
    <name type="scientific">Popillia japonica</name>
    <name type="common">Japanese beetle</name>
    <dbReference type="NCBI Taxonomy" id="7064"/>
    <lineage>
        <taxon>Eukaryota</taxon>
        <taxon>Metazoa</taxon>
        <taxon>Ecdysozoa</taxon>
        <taxon>Arthropoda</taxon>
        <taxon>Hexapoda</taxon>
        <taxon>Insecta</taxon>
        <taxon>Pterygota</taxon>
        <taxon>Neoptera</taxon>
        <taxon>Endopterygota</taxon>
        <taxon>Coleoptera</taxon>
        <taxon>Polyphaga</taxon>
        <taxon>Scarabaeiformia</taxon>
        <taxon>Scarabaeidae</taxon>
        <taxon>Rutelinae</taxon>
        <taxon>Popillia</taxon>
    </lineage>
</organism>
<dbReference type="EMBL" id="JASPKY010000753">
    <property type="protein sequence ID" value="KAK9685750.1"/>
    <property type="molecule type" value="Genomic_DNA"/>
</dbReference>
<protein>
    <submittedName>
        <fullName evidence="1">Uncharacterized protein</fullName>
    </submittedName>
</protein>
<keyword evidence="2" id="KW-1185">Reference proteome</keyword>
<sequence length="95" mass="11065">MLRAWMADSNSTHWSFGCYFVQWQKNASLHHIIGRTPYRAVFGSDPRVGLKSTNLPESVIKQLRTEEDLENIYNKDTLDEIKNNLLLNNCVLKRI</sequence>
<dbReference type="AlphaFoldDB" id="A0AAW1I9T8"/>
<evidence type="ECO:0000313" key="2">
    <source>
        <dbReference type="Proteomes" id="UP001458880"/>
    </source>
</evidence>